<reference evidence="2 3" key="1">
    <citation type="journal article" date="2016" name="Sci. Rep.">
        <title>Metabolic traits of an uncultured archaeal lineage -MSBL1- from brine pools of the Red Sea.</title>
        <authorList>
            <person name="Mwirichia R."/>
            <person name="Alam I."/>
            <person name="Rashid M."/>
            <person name="Vinu M."/>
            <person name="Ba-Alawi W."/>
            <person name="Anthony Kamau A."/>
            <person name="Kamanda Ngugi D."/>
            <person name="Goker M."/>
            <person name="Klenk H.P."/>
            <person name="Bajic V."/>
            <person name="Stingl U."/>
        </authorList>
    </citation>
    <scope>NUCLEOTIDE SEQUENCE [LARGE SCALE GENOMIC DNA]</scope>
    <source>
        <strain evidence="2">SCGC-AAA259D14</strain>
    </source>
</reference>
<proteinExistence type="predicted"/>
<dbReference type="InterPro" id="IPR050678">
    <property type="entry name" value="DNA_Partitioning_ATPase"/>
</dbReference>
<organism evidence="2 3">
    <name type="scientific">candidate division MSBL1 archaeon SCGC-AAA259D14</name>
    <dbReference type="NCBI Taxonomy" id="1698261"/>
    <lineage>
        <taxon>Archaea</taxon>
        <taxon>Methanobacteriati</taxon>
        <taxon>Methanobacteriota</taxon>
        <taxon>candidate division MSBL1</taxon>
    </lineage>
</organism>
<dbReference type="Proteomes" id="UP000070589">
    <property type="component" value="Unassembled WGS sequence"/>
</dbReference>
<sequence>MGKTTLSVNLFYELVCRGRNVLLVDLDPSGHATEHLGFREEYKNSNVTLYDFLVEEANSNSEELLFDSYGGYVIPSSRDMISAEMGLYTAEFGRNTRLKRLLQKVGDGFDYCLIDCPPTLGALTINSFVASDRVMVPFEPNDLSMRAMELLFQNLKKVREYHDSEVRVLKIVPNKVLDTKVAQDTLKTLRESLDIVWEKEIRKRTVFEKCFKEEKPLRMLSKENSSVNSDMLPRFEELAEIIERV</sequence>
<evidence type="ECO:0000259" key="1">
    <source>
        <dbReference type="Pfam" id="PF13614"/>
    </source>
</evidence>
<keyword evidence="3" id="KW-1185">Reference proteome</keyword>
<dbReference type="PANTHER" id="PTHR13696:SF99">
    <property type="entry name" value="COBYRINIC ACID AC-DIAMIDE SYNTHASE"/>
    <property type="match status" value="1"/>
</dbReference>
<dbReference type="EMBL" id="LHXL01000077">
    <property type="protein sequence ID" value="KXA88826.1"/>
    <property type="molecule type" value="Genomic_DNA"/>
</dbReference>
<feature type="domain" description="AAA" evidence="1">
    <location>
        <begin position="2"/>
        <end position="166"/>
    </location>
</feature>
<dbReference type="InterPro" id="IPR025669">
    <property type="entry name" value="AAA_dom"/>
</dbReference>
<protein>
    <recommendedName>
        <fullName evidence="1">AAA domain-containing protein</fullName>
    </recommendedName>
</protein>
<dbReference type="Pfam" id="PF13614">
    <property type="entry name" value="AAA_31"/>
    <property type="match status" value="1"/>
</dbReference>
<dbReference type="Gene3D" id="3.40.50.300">
    <property type="entry name" value="P-loop containing nucleotide triphosphate hydrolases"/>
    <property type="match status" value="1"/>
</dbReference>
<gene>
    <name evidence="2" type="ORF">AKJ62_04380</name>
</gene>
<comment type="caution">
    <text evidence="2">The sequence shown here is derived from an EMBL/GenBank/DDBJ whole genome shotgun (WGS) entry which is preliminary data.</text>
</comment>
<dbReference type="InterPro" id="IPR027417">
    <property type="entry name" value="P-loop_NTPase"/>
</dbReference>
<dbReference type="SUPFAM" id="SSF52540">
    <property type="entry name" value="P-loop containing nucleoside triphosphate hydrolases"/>
    <property type="match status" value="1"/>
</dbReference>
<accession>A0A133U3S2</accession>
<name>A0A133U3S2_9EURY</name>
<evidence type="ECO:0000313" key="2">
    <source>
        <dbReference type="EMBL" id="KXA88826.1"/>
    </source>
</evidence>
<evidence type="ECO:0000313" key="3">
    <source>
        <dbReference type="Proteomes" id="UP000070589"/>
    </source>
</evidence>
<dbReference type="AlphaFoldDB" id="A0A133U3S2"/>
<dbReference type="CDD" id="cd02042">
    <property type="entry name" value="ParAB_family"/>
    <property type="match status" value="1"/>
</dbReference>
<dbReference type="PANTHER" id="PTHR13696">
    <property type="entry name" value="P-LOOP CONTAINING NUCLEOSIDE TRIPHOSPHATE HYDROLASE"/>
    <property type="match status" value="1"/>
</dbReference>